<comment type="caution">
    <text evidence="2">The sequence shown here is derived from an EMBL/GenBank/DDBJ whole genome shotgun (WGS) entry which is preliminary data.</text>
</comment>
<dbReference type="Proteomes" id="UP000430692">
    <property type="component" value="Unassembled WGS sequence"/>
</dbReference>
<feature type="compositionally biased region" description="Basic and acidic residues" evidence="1">
    <location>
        <begin position="121"/>
        <end position="131"/>
    </location>
</feature>
<name>A0A6I4VSR7_9BACL</name>
<evidence type="ECO:0000313" key="3">
    <source>
        <dbReference type="Proteomes" id="UP000430692"/>
    </source>
</evidence>
<dbReference type="EMBL" id="WUUL01000003">
    <property type="protein sequence ID" value="MXQ53255.1"/>
    <property type="molecule type" value="Genomic_DNA"/>
</dbReference>
<keyword evidence="3" id="KW-1185">Reference proteome</keyword>
<gene>
    <name evidence="2" type="ORF">GSM42_05810</name>
</gene>
<protein>
    <submittedName>
        <fullName evidence="2">Uncharacterized protein</fullName>
    </submittedName>
</protein>
<feature type="region of interest" description="Disordered" evidence="1">
    <location>
        <begin position="105"/>
        <end position="131"/>
    </location>
</feature>
<organism evidence="2 3">
    <name type="scientific">Shimazuella alba</name>
    <dbReference type="NCBI Taxonomy" id="2690964"/>
    <lineage>
        <taxon>Bacteria</taxon>
        <taxon>Bacillati</taxon>
        <taxon>Bacillota</taxon>
        <taxon>Bacilli</taxon>
        <taxon>Bacillales</taxon>
        <taxon>Thermoactinomycetaceae</taxon>
        <taxon>Shimazuella</taxon>
    </lineage>
</organism>
<dbReference type="AlphaFoldDB" id="A0A6I4VSR7"/>
<proteinExistence type="predicted"/>
<reference evidence="2 3" key="1">
    <citation type="submission" date="2019-12" db="EMBL/GenBank/DDBJ databases">
        <title>Whole-genome analyses of novel actinobacteria.</title>
        <authorList>
            <person name="Sahin N."/>
            <person name="Saygin H."/>
        </authorList>
    </citation>
    <scope>NUCLEOTIDE SEQUENCE [LARGE SCALE GENOMIC DNA]</scope>
    <source>
        <strain evidence="2 3">KC615</strain>
    </source>
</reference>
<dbReference type="RefSeq" id="WP_160800613.1">
    <property type="nucleotide sequence ID" value="NZ_WUUL01000003.1"/>
</dbReference>
<sequence length="232" mass="27733">MAQTDNTRPEYIRVAEANFRLYETLTERICNTTARELKSLLKQGVLTLEDVDFIKELEELNKHTLYRVCKYMLTPSVYNPETKKYESPHKRFEVAFSVTFRKDDQEPLSHKKRGYLNPKAQKKEQNRRLRRDAKREIAEQLALHDELKDYSDELYDIDPYDYSIDSYFDDEYDDARYDGDCLNDPFYGDPFYDDPFGYDAYYDSLFGNAYYDSLYRDSFGDEYSYRAGMSYI</sequence>
<evidence type="ECO:0000313" key="2">
    <source>
        <dbReference type="EMBL" id="MXQ53255.1"/>
    </source>
</evidence>
<accession>A0A6I4VSR7</accession>
<evidence type="ECO:0000256" key="1">
    <source>
        <dbReference type="SAM" id="MobiDB-lite"/>
    </source>
</evidence>